<reference evidence="8 9" key="1">
    <citation type="submission" date="2023-07" db="EMBL/GenBank/DDBJ databases">
        <title>Genomic Encyclopedia of Type Strains, Phase IV (KMG-IV): sequencing the most valuable type-strain genomes for metagenomic binning, comparative biology and taxonomic classification.</title>
        <authorList>
            <person name="Goeker M."/>
        </authorList>
    </citation>
    <scope>NUCLEOTIDE SEQUENCE [LARGE SCALE GENOMIC DNA]</scope>
    <source>
        <strain evidence="8 9">DSM 100301</strain>
    </source>
</reference>
<feature type="transmembrane region" description="Helical" evidence="6">
    <location>
        <begin position="115"/>
        <end position="133"/>
    </location>
</feature>
<comment type="subcellular location">
    <subcellularLocation>
        <location evidence="1">Membrane</location>
        <topology evidence="1">Multi-pass membrane protein</topology>
    </subcellularLocation>
</comment>
<feature type="transmembrane region" description="Helical" evidence="6">
    <location>
        <begin position="140"/>
        <end position="159"/>
    </location>
</feature>
<feature type="transmembrane region" description="Helical" evidence="6">
    <location>
        <begin position="55"/>
        <end position="71"/>
    </location>
</feature>
<evidence type="ECO:0000256" key="1">
    <source>
        <dbReference type="ARBA" id="ARBA00004141"/>
    </source>
</evidence>
<dbReference type="Pfam" id="PF00892">
    <property type="entry name" value="EamA"/>
    <property type="match status" value="2"/>
</dbReference>
<comment type="caution">
    <text evidence="8">The sequence shown here is derived from an EMBL/GenBank/DDBJ whole genome shotgun (WGS) entry which is preliminary data.</text>
</comment>
<dbReference type="InterPro" id="IPR037185">
    <property type="entry name" value="EmrE-like"/>
</dbReference>
<organism evidence="8 9">
    <name type="scientific">Rhizobium paknamense</name>
    <dbReference type="NCBI Taxonomy" id="1206817"/>
    <lineage>
        <taxon>Bacteria</taxon>
        <taxon>Pseudomonadati</taxon>
        <taxon>Pseudomonadota</taxon>
        <taxon>Alphaproteobacteria</taxon>
        <taxon>Hyphomicrobiales</taxon>
        <taxon>Rhizobiaceae</taxon>
        <taxon>Rhizobium/Agrobacterium group</taxon>
        <taxon>Rhizobium</taxon>
    </lineage>
</organism>
<name>A0ABU0IC78_9HYPH</name>
<feature type="transmembrane region" description="Helical" evidence="6">
    <location>
        <begin position="195"/>
        <end position="218"/>
    </location>
</feature>
<keyword evidence="9" id="KW-1185">Reference proteome</keyword>
<evidence type="ECO:0000313" key="9">
    <source>
        <dbReference type="Proteomes" id="UP001235269"/>
    </source>
</evidence>
<feature type="domain" description="EamA" evidence="7">
    <location>
        <begin position="24"/>
        <end position="156"/>
    </location>
</feature>
<dbReference type="PANTHER" id="PTHR22911:SF6">
    <property type="entry name" value="SOLUTE CARRIER FAMILY 35 MEMBER G1"/>
    <property type="match status" value="1"/>
</dbReference>
<dbReference type="PANTHER" id="PTHR22911">
    <property type="entry name" value="ACYL-MALONYL CONDENSING ENZYME-RELATED"/>
    <property type="match status" value="1"/>
</dbReference>
<proteinExistence type="inferred from homology"/>
<comment type="similarity">
    <text evidence="2">Belongs to the drug/metabolite transporter (DMT) superfamily. 10 TMS drug/metabolite exporter (DME) (TC 2.A.7.3) family.</text>
</comment>
<keyword evidence="4 6" id="KW-1133">Transmembrane helix</keyword>
<evidence type="ECO:0000256" key="2">
    <source>
        <dbReference type="ARBA" id="ARBA00009853"/>
    </source>
</evidence>
<keyword evidence="5 6" id="KW-0472">Membrane</keyword>
<feature type="transmembrane region" description="Helical" evidence="6">
    <location>
        <begin position="224"/>
        <end position="242"/>
    </location>
</feature>
<feature type="transmembrane region" description="Helical" evidence="6">
    <location>
        <begin position="165"/>
        <end position="183"/>
    </location>
</feature>
<accession>A0ABU0IC78</accession>
<feature type="transmembrane region" description="Helical" evidence="6">
    <location>
        <begin position="254"/>
        <end position="273"/>
    </location>
</feature>
<dbReference type="InterPro" id="IPR000620">
    <property type="entry name" value="EamA_dom"/>
</dbReference>
<sequence>MTSSATAIPASSSRPAGEVTNKAKAALLMMMAVSLFACLDSSAKIAARELPAFEVVWFRFALHFLLVAAIFNPWRSPEVWRTASPGLQMARASIQIVCTLLNFIALTYLQIAQTLSIQFMGPIFVTLLSVFFLGEKVGRYRWSAIFVGFAGVLVITRPTPGSFDPAFLIILASVLIGASYSILTRRLARTDSPGSMLLIMAAFPALILTPLMPFLWVTPSTGRAWAALAGAGVFGAVSHYFYIQAHRFAPASFLAPLTYFQFLAVLLLGYLLFGDVPTLWTFAGAAILIGSGLFIWYRERQLSRQQMTSAPA</sequence>
<dbReference type="RefSeq" id="WP_307158039.1">
    <property type="nucleotide sequence ID" value="NZ_JAUSWH010000005.1"/>
</dbReference>
<protein>
    <submittedName>
        <fullName evidence="8">Drug/metabolite transporter (DMT)-like permease</fullName>
    </submittedName>
</protein>
<evidence type="ECO:0000256" key="3">
    <source>
        <dbReference type="ARBA" id="ARBA00022692"/>
    </source>
</evidence>
<evidence type="ECO:0000313" key="8">
    <source>
        <dbReference type="EMBL" id="MDQ0455852.1"/>
    </source>
</evidence>
<dbReference type="EMBL" id="JAUSWH010000005">
    <property type="protein sequence ID" value="MDQ0455852.1"/>
    <property type="molecule type" value="Genomic_DNA"/>
</dbReference>
<gene>
    <name evidence="8" type="ORF">QO005_002192</name>
</gene>
<evidence type="ECO:0000259" key="7">
    <source>
        <dbReference type="Pfam" id="PF00892"/>
    </source>
</evidence>
<evidence type="ECO:0000256" key="4">
    <source>
        <dbReference type="ARBA" id="ARBA00022989"/>
    </source>
</evidence>
<feature type="domain" description="EamA" evidence="7">
    <location>
        <begin position="167"/>
        <end position="295"/>
    </location>
</feature>
<evidence type="ECO:0000256" key="5">
    <source>
        <dbReference type="ARBA" id="ARBA00023136"/>
    </source>
</evidence>
<keyword evidence="3 6" id="KW-0812">Transmembrane</keyword>
<evidence type="ECO:0000256" key="6">
    <source>
        <dbReference type="SAM" id="Phobius"/>
    </source>
</evidence>
<dbReference type="SUPFAM" id="SSF103481">
    <property type="entry name" value="Multidrug resistance efflux transporter EmrE"/>
    <property type="match status" value="2"/>
</dbReference>
<feature type="transmembrane region" description="Helical" evidence="6">
    <location>
        <begin position="279"/>
        <end position="297"/>
    </location>
</feature>
<dbReference type="Proteomes" id="UP001235269">
    <property type="component" value="Unassembled WGS sequence"/>
</dbReference>